<accession>A0ABV1EEB2</accession>
<evidence type="ECO:0000313" key="1">
    <source>
        <dbReference type="EMBL" id="MEQ2452902.1"/>
    </source>
</evidence>
<dbReference type="EMBL" id="JBBNFM010000001">
    <property type="protein sequence ID" value="MEQ2452902.1"/>
    <property type="molecule type" value="Genomic_DNA"/>
</dbReference>
<protein>
    <submittedName>
        <fullName evidence="1">Uncharacterized protein</fullName>
    </submittedName>
</protein>
<organism evidence="1 2">
    <name type="scientific">Coprococcus ammoniilyticus</name>
    <dbReference type="NCBI Taxonomy" id="2981785"/>
    <lineage>
        <taxon>Bacteria</taxon>
        <taxon>Bacillati</taxon>
        <taxon>Bacillota</taxon>
        <taxon>Clostridia</taxon>
        <taxon>Lachnospirales</taxon>
        <taxon>Lachnospiraceae</taxon>
        <taxon>Coprococcus</taxon>
    </lineage>
</organism>
<comment type="caution">
    <text evidence="1">The sequence shown here is derived from an EMBL/GenBank/DDBJ whole genome shotgun (WGS) entry which is preliminary data.</text>
</comment>
<proteinExistence type="predicted"/>
<dbReference type="RefSeq" id="WP_119962812.1">
    <property type="nucleotide sequence ID" value="NZ_JBBNFM010000001.1"/>
</dbReference>
<dbReference type="Proteomes" id="UP001482186">
    <property type="component" value="Unassembled WGS sequence"/>
</dbReference>
<gene>
    <name evidence="1" type="ORF">AAAT04_02405</name>
</gene>
<keyword evidence="2" id="KW-1185">Reference proteome</keyword>
<name>A0ABV1EEB2_9FIRM</name>
<reference evidence="1 2" key="1">
    <citation type="submission" date="2024-04" db="EMBL/GenBank/DDBJ databases">
        <title>Human intestinal bacterial collection.</title>
        <authorList>
            <person name="Pauvert C."/>
            <person name="Hitch T.C.A."/>
            <person name="Clavel T."/>
        </authorList>
    </citation>
    <scope>NUCLEOTIDE SEQUENCE [LARGE SCALE GENOMIC DNA]</scope>
    <source>
        <strain evidence="1 2">CLA-AA-H141</strain>
    </source>
</reference>
<evidence type="ECO:0000313" key="2">
    <source>
        <dbReference type="Proteomes" id="UP001482186"/>
    </source>
</evidence>
<sequence>MGSVRDIRNASAHSNCLINKLFEELPATQQPDAEITEYVKRIKNIPSSTRAKNLKYRVVYDFVTLLFVYNEIVPEGVAKRQRHKEIQESKAARDAFAEFVLERRKSE</sequence>